<feature type="transmembrane region" description="Helical" evidence="3">
    <location>
        <begin position="190"/>
        <end position="210"/>
    </location>
</feature>
<dbReference type="Pfam" id="PF01312">
    <property type="entry name" value="Bac_export_2"/>
    <property type="match status" value="1"/>
</dbReference>
<dbReference type="EMBL" id="VKAC01000010">
    <property type="protein sequence ID" value="TXR55084.1"/>
    <property type="molecule type" value="Genomic_DNA"/>
</dbReference>
<feature type="coiled-coil region" evidence="1">
    <location>
        <begin position="208"/>
        <end position="235"/>
    </location>
</feature>
<keyword evidence="1" id="KW-0175">Coiled coil</keyword>
<protein>
    <submittedName>
        <fullName evidence="4">EscU/YscU/HrcU family type III secretion system export apparatus switch protein</fullName>
    </submittedName>
</protein>
<dbReference type="PANTHER" id="PTHR30531">
    <property type="entry name" value="FLAGELLAR BIOSYNTHETIC PROTEIN FLHB"/>
    <property type="match status" value="1"/>
</dbReference>
<dbReference type="RefSeq" id="WP_147927474.1">
    <property type="nucleotide sequence ID" value="NZ_VKAC01000010.1"/>
</dbReference>
<proteinExistence type="predicted"/>
<dbReference type="Gene3D" id="3.40.1690.10">
    <property type="entry name" value="secretion proteins EscU"/>
    <property type="match status" value="1"/>
</dbReference>
<dbReference type="GO" id="GO:0005886">
    <property type="term" value="C:plasma membrane"/>
    <property type="evidence" value="ECO:0007669"/>
    <property type="project" value="TreeGrafter"/>
</dbReference>
<organism evidence="4 5">
    <name type="scientific">Quadrisphaera setariae</name>
    <dbReference type="NCBI Taxonomy" id="2593304"/>
    <lineage>
        <taxon>Bacteria</taxon>
        <taxon>Bacillati</taxon>
        <taxon>Actinomycetota</taxon>
        <taxon>Actinomycetes</taxon>
        <taxon>Kineosporiales</taxon>
        <taxon>Kineosporiaceae</taxon>
        <taxon>Quadrisphaera</taxon>
    </lineage>
</organism>
<dbReference type="Proteomes" id="UP000321234">
    <property type="component" value="Unassembled WGS sequence"/>
</dbReference>
<keyword evidence="3" id="KW-1133">Transmembrane helix</keyword>
<feature type="region of interest" description="Disordered" evidence="2">
    <location>
        <begin position="1"/>
        <end position="29"/>
    </location>
</feature>
<dbReference type="InterPro" id="IPR006135">
    <property type="entry name" value="T3SS_substrate_exporter"/>
</dbReference>
<feature type="compositionally biased region" description="Basic and acidic residues" evidence="2">
    <location>
        <begin position="1"/>
        <end position="11"/>
    </location>
</feature>
<name>A0A5C8ZCC4_9ACTN</name>
<dbReference type="PRINTS" id="PR00950">
    <property type="entry name" value="TYPE3IMSPROT"/>
</dbReference>
<dbReference type="OrthoDB" id="9807950at2"/>
<sequence>MSGGDGQERTEQPTAKKLKEARKKGQSAKTPDLGAWLGLAAAVMTVPMALDAGRERLQPLFGLLDDVAATPDPALVMRSLAMAGSAIAFMLGPLAAVTVVVALVSGAAQGGMHLATQAAKPNWKRLDVIKGLKQMVSPQQLWQMAKSLLKTAIIGTVLWMTIKAVLPVLLTSEMLPLANIVTAVQGSAVSLIRTAVIAGLALAVVDYAVAKRKNLKELRMTRQEVKDEMKSSEGNPLIKGAVRAKQRQMSRNRMMANVATADVVMVNPTHVAVALRYDAERGAPRVVAKGAGHVAAKIREKAAEHGVPMVADIPLARALHSACEVDQEVPPHLYVAVAQVLAFVMALRQRGAAKGVHVTPLAGALPVPA</sequence>
<feature type="transmembrane region" description="Helical" evidence="3">
    <location>
        <begin position="80"/>
        <end position="104"/>
    </location>
</feature>
<dbReference type="InterPro" id="IPR029025">
    <property type="entry name" value="T3SS_substrate_exporter_C"/>
</dbReference>
<evidence type="ECO:0000256" key="2">
    <source>
        <dbReference type="SAM" id="MobiDB-lite"/>
    </source>
</evidence>
<keyword evidence="3" id="KW-0812">Transmembrane</keyword>
<evidence type="ECO:0000313" key="5">
    <source>
        <dbReference type="Proteomes" id="UP000321234"/>
    </source>
</evidence>
<comment type="caution">
    <text evidence="4">The sequence shown here is derived from an EMBL/GenBank/DDBJ whole genome shotgun (WGS) entry which is preliminary data.</text>
</comment>
<evidence type="ECO:0000256" key="1">
    <source>
        <dbReference type="SAM" id="Coils"/>
    </source>
</evidence>
<feature type="transmembrane region" description="Helical" evidence="3">
    <location>
        <begin position="33"/>
        <end position="50"/>
    </location>
</feature>
<evidence type="ECO:0000256" key="3">
    <source>
        <dbReference type="SAM" id="Phobius"/>
    </source>
</evidence>
<accession>A0A5C8ZCC4</accession>
<evidence type="ECO:0000313" key="4">
    <source>
        <dbReference type="EMBL" id="TXR55084.1"/>
    </source>
</evidence>
<dbReference type="GO" id="GO:0009306">
    <property type="term" value="P:protein secretion"/>
    <property type="evidence" value="ECO:0007669"/>
    <property type="project" value="InterPro"/>
</dbReference>
<reference evidence="4 5" key="1">
    <citation type="submission" date="2019-07" db="EMBL/GenBank/DDBJ databases">
        <title>Quadrisphaera sp. strain DD2A genome sequencing and assembly.</title>
        <authorList>
            <person name="Kim I."/>
        </authorList>
    </citation>
    <scope>NUCLEOTIDE SEQUENCE [LARGE SCALE GENOMIC DNA]</scope>
    <source>
        <strain evidence="4 5">DD2A</strain>
    </source>
</reference>
<dbReference type="AlphaFoldDB" id="A0A5C8ZCC4"/>
<feature type="transmembrane region" description="Helical" evidence="3">
    <location>
        <begin position="148"/>
        <end position="170"/>
    </location>
</feature>
<dbReference type="SUPFAM" id="SSF160544">
    <property type="entry name" value="EscU C-terminal domain-like"/>
    <property type="match status" value="1"/>
</dbReference>
<keyword evidence="3" id="KW-0472">Membrane</keyword>
<gene>
    <name evidence="4" type="ORF">FMM08_16480</name>
</gene>
<keyword evidence="5" id="KW-1185">Reference proteome</keyword>
<dbReference type="PANTHER" id="PTHR30531:SF12">
    <property type="entry name" value="FLAGELLAR BIOSYNTHETIC PROTEIN FLHB"/>
    <property type="match status" value="1"/>
</dbReference>